<protein>
    <submittedName>
        <fullName evidence="1">Uncharacterized protein</fullName>
    </submittedName>
</protein>
<keyword evidence="2" id="KW-1185">Reference proteome</keyword>
<reference evidence="2" key="2">
    <citation type="submission" date="2011-03" db="EMBL/GenBank/DDBJ databases">
        <title>The complete genome of Desulfobacca acetoxidans DSM 11109.</title>
        <authorList>
            <consortium name="US DOE Joint Genome Institute (JGI-PGF)"/>
            <person name="Lucas S."/>
            <person name="Copeland A."/>
            <person name="Lapidus A."/>
            <person name="Bruce D."/>
            <person name="Goodwin L."/>
            <person name="Pitluck S."/>
            <person name="Peters L."/>
            <person name="Kyrpides N."/>
            <person name="Mavromatis K."/>
            <person name="Ivanova N."/>
            <person name="Ovchinnikova G."/>
            <person name="Teshima H."/>
            <person name="Detter J.C."/>
            <person name="Han C."/>
            <person name="Land M."/>
            <person name="Hauser L."/>
            <person name="Markowitz V."/>
            <person name="Cheng J.-F."/>
            <person name="Hugenholtz P."/>
            <person name="Woyke T."/>
            <person name="Wu D."/>
            <person name="Spring S."/>
            <person name="Schueler E."/>
            <person name="Brambilla E."/>
            <person name="Klenk H.-P."/>
            <person name="Eisen J.A."/>
        </authorList>
    </citation>
    <scope>NUCLEOTIDE SEQUENCE [LARGE SCALE GENOMIC DNA]</scope>
    <source>
        <strain evidence="2">ATCC 700848 / DSM 11109 / ASRB2</strain>
    </source>
</reference>
<evidence type="ECO:0000313" key="1">
    <source>
        <dbReference type="EMBL" id="AEB10270.1"/>
    </source>
</evidence>
<dbReference type="AlphaFoldDB" id="F2NDJ4"/>
<reference evidence="1 2" key="1">
    <citation type="journal article" date="2011" name="Stand. Genomic Sci.">
        <title>Complete genome sequence of the acetate-degrading sulfate reducer Desulfobacca acetoxidans type strain (ASRB2).</title>
        <authorList>
            <person name="Goker M."/>
            <person name="Teshima H."/>
            <person name="Lapidus A."/>
            <person name="Nolan M."/>
            <person name="Lucas S."/>
            <person name="Hammon N."/>
            <person name="Deshpande S."/>
            <person name="Cheng J.F."/>
            <person name="Tapia R."/>
            <person name="Han C."/>
            <person name="Goodwin L."/>
            <person name="Pitluck S."/>
            <person name="Huntemann M."/>
            <person name="Liolios K."/>
            <person name="Ivanova N."/>
            <person name="Pagani I."/>
            <person name="Mavromatis K."/>
            <person name="Ovchinikova G."/>
            <person name="Pati A."/>
            <person name="Chen A."/>
            <person name="Palaniappan K."/>
            <person name="Land M."/>
            <person name="Hauser L."/>
            <person name="Brambilla E.M."/>
            <person name="Rohde M."/>
            <person name="Spring S."/>
            <person name="Detter J.C."/>
            <person name="Woyke T."/>
            <person name="Bristow J."/>
            <person name="Eisen J.A."/>
            <person name="Markowitz V."/>
            <person name="Hugenholtz P."/>
            <person name="Kyrpides N.C."/>
            <person name="Klenk H.P."/>
        </authorList>
    </citation>
    <scope>NUCLEOTIDE SEQUENCE [LARGE SCALE GENOMIC DNA]</scope>
    <source>
        <strain evidence="2">ATCC 700848 / DSM 11109 / ASRB2</strain>
    </source>
</reference>
<name>F2NDJ4_DESAR</name>
<dbReference type="KEGG" id="dao:Desac_2449"/>
<evidence type="ECO:0000313" key="2">
    <source>
        <dbReference type="Proteomes" id="UP000000483"/>
    </source>
</evidence>
<dbReference type="HOGENOM" id="CLU_2698587_0_0_7"/>
<dbReference type="RefSeq" id="WP_013707379.1">
    <property type="nucleotide sequence ID" value="NC_015388.1"/>
</dbReference>
<dbReference type="EMBL" id="CP002629">
    <property type="protein sequence ID" value="AEB10270.1"/>
    <property type="molecule type" value="Genomic_DNA"/>
</dbReference>
<gene>
    <name evidence="1" type="ordered locus">Desac_2449</name>
</gene>
<proteinExistence type="predicted"/>
<dbReference type="Proteomes" id="UP000000483">
    <property type="component" value="Chromosome"/>
</dbReference>
<organism evidence="1 2">
    <name type="scientific">Desulfobacca acetoxidans (strain ATCC 700848 / DSM 11109 / ASRB2)</name>
    <dbReference type="NCBI Taxonomy" id="880072"/>
    <lineage>
        <taxon>Bacteria</taxon>
        <taxon>Pseudomonadati</taxon>
        <taxon>Thermodesulfobacteriota</taxon>
        <taxon>Desulfobaccia</taxon>
        <taxon>Desulfobaccales</taxon>
        <taxon>Desulfobaccaceae</taxon>
        <taxon>Desulfobacca</taxon>
    </lineage>
</organism>
<dbReference type="STRING" id="880072.Desac_2449"/>
<sequence length="79" mass="9120">MEPLIDDLLHKVKVISQTSYGTMLNKIIDSVYEKVEEEYDTEPLNPEELQVLEEVVAAVKRGDLSRFISLEEFEKKHGL</sequence>
<accession>F2NDJ4</accession>